<sequence length="73" mass="8306">MDKWSLALYNKSNKKEIGVIRMAAAPFTEVQPNNASGNHKLKEKPKSIMELRKRLAVDTLPNHSLIDLYKKGK</sequence>
<name>A0A0J6FPT6_9BACL</name>
<protein>
    <submittedName>
        <fullName evidence="1">Uncharacterized protein</fullName>
    </submittedName>
</protein>
<evidence type="ECO:0000313" key="2">
    <source>
        <dbReference type="Proteomes" id="UP000035996"/>
    </source>
</evidence>
<dbReference type="STRING" id="157733.AB986_18100"/>
<organism evidence="1 2">
    <name type="scientific">Guptibacillus hwajinpoensis</name>
    <dbReference type="NCBI Taxonomy" id="208199"/>
    <lineage>
        <taxon>Bacteria</taxon>
        <taxon>Bacillati</taxon>
        <taxon>Bacillota</taxon>
        <taxon>Bacilli</taxon>
        <taxon>Bacillales</taxon>
        <taxon>Guptibacillaceae</taxon>
        <taxon>Guptibacillus</taxon>
    </lineage>
</organism>
<comment type="caution">
    <text evidence="1">The sequence shown here is derived from an EMBL/GenBank/DDBJ whole genome shotgun (WGS) entry which is preliminary data.</text>
</comment>
<evidence type="ECO:0000313" key="1">
    <source>
        <dbReference type="EMBL" id="KMM36352.1"/>
    </source>
</evidence>
<dbReference type="EMBL" id="LELK01000006">
    <property type="protein sequence ID" value="KMM36352.1"/>
    <property type="molecule type" value="Genomic_DNA"/>
</dbReference>
<keyword evidence="2" id="KW-1185">Reference proteome</keyword>
<dbReference type="AlphaFoldDB" id="A0A0J6FPT6"/>
<reference evidence="1" key="1">
    <citation type="submission" date="2015-06" db="EMBL/GenBank/DDBJ databases">
        <authorList>
            <person name="Liu B."/>
            <person name="Wang J."/>
            <person name="Zhu Y."/>
            <person name="Liu G."/>
            <person name="Chen Q."/>
            <person name="Zheng C."/>
            <person name="Che J."/>
            <person name="Ge C."/>
            <person name="Shi H."/>
            <person name="Pan Z."/>
            <person name="Liu X."/>
        </authorList>
    </citation>
    <scope>NUCLEOTIDE SEQUENCE [LARGE SCALE GENOMIC DNA]</scope>
    <source>
        <strain evidence="1">DSM 16346</strain>
    </source>
</reference>
<dbReference type="OrthoDB" id="2929325at2"/>
<dbReference type="RefSeq" id="WP_048313034.1">
    <property type="nucleotide sequence ID" value="NZ_CP119526.1"/>
</dbReference>
<proteinExistence type="predicted"/>
<dbReference type="Proteomes" id="UP000035996">
    <property type="component" value="Unassembled WGS sequence"/>
</dbReference>
<accession>A0A0J6FPT6</accession>
<gene>
    <name evidence="1" type="ORF">AB986_18100</name>
</gene>